<evidence type="ECO:0000313" key="2">
    <source>
        <dbReference type="EMBL" id="OVA02041.1"/>
    </source>
</evidence>
<feature type="signal peptide" evidence="1">
    <location>
        <begin position="1"/>
        <end position="25"/>
    </location>
</feature>
<protein>
    <submittedName>
        <fullName evidence="2">Uncharacterized protein family</fullName>
    </submittedName>
</protein>
<dbReference type="Pfam" id="PF04450">
    <property type="entry name" value="BSP"/>
    <property type="match status" value="1"/>
</dbReference>
<sequence length="228" mass="25295">MAHHLIFILSSLVLTTLVALQGTHAVQYEVTNNAAGTPGGTRFANEIGVEYSRQTLESASAFIWRIFGQSTEADRRNVPIVKMFVRNMDGVAYASNGEIHVSANYIAGYSGDVKREITGVLYHEATHVWQWNGNGNAPGGLIEGISDFVRLKANYAPSHWVKPGQGNRWDQGYDVTAQFLDYCNSLRGGFVAELNSKMRTGYSNNFFVELLGKTVDQLWSEYKAKYGN</sequence>
<reference evidence="2 3" key="1">
    <citation type="journal article" date="2017" name="Mol. Plant">
        <title>The Genome of Medicinal Plant Macleaya cordata Provides New Insights into Benzylisoquinoline Alkaloids Metabolism.</title>
        <authorList>
            <person name="Liu X."/>
            <person name="Liu Y."/>
            <person name="Huang P."/>
            <person name="Ma Y."/>
            <person name="Qing Z."/>
            <person name="Tang Q."/>
            <person name="Cao H."/>
            <person name="Cheng P."/>
            <person name="Zheng Y."/>
            <person name="Yuan Z."/>
            <person name="Zhou Y."/>
            <person name="Liu J."/>
            <person name="Tang Z."/>
            <person name="Zhuo Y."/>
            <person name="Zhang Y."/>
            <person name="Yu L."/>
            <person name="Huang J."/>
            <person name="Yang P."/>
            <person name="Peng Q."/>
            <person name="Zhang J."/>
            <person name="Jiang W."/>
            <person name="Zhang Z."/>
            <person name="Lin K."/>
            <person name="Ro D.K."/>
            <person name="Chen X."/>
            <person name="Xiong X."/>
            <person name="Shang Y."/>
            <person name="Huang S."/>
            <person name="Zeng J."/>
        </authorList>
    </citation>
    <scope>NUCLEOTIDE SEQUENCE [LARGE SCALE GENOMIC DNA]</scope>
    <source>
        <strain evidence="3">cv. BLH2017</strain>
        <tissue evidence="2">Root</tissue>
    </source>
</reference>
<dbReference type="InParanoid" id="A0A200PV01"/>
<dbReference type="AlphaFoldDB" id="A0A200PV01"/>
<accession>A0A200PV01</accession>
<dbReference type="FunCoup" id="A0A200PV01">
    <property type="interactions" value="19"/>
</dbReference>
<dbReference type="STRING" id="56857.A0A200PV01"/>
<dbReference type="PANTHER" id="PTHR33321">
    <property type="match status" value="1"/>
</dbReference>
<keyword evidence="3" id="KW-1185">Reference proteome</keyword>
<dbReference type="OrthoDB" id="891726at2759"/>
<dbReference type="Proteomes" id="UP000195402">
    <property type="component" value="Unassembled WGS sequence"/>
</dbReference>
<proteinExistence type="predicted"/>
<dbReference type="InterPro" id="IPR007541">
    <property type="entry name" value="Uncharacterised_BSP"/>
</dbReference>
<evidence type="ECO:0000313" key="3">
    <source>
        <dbReference type="Proteomes" id="UP000195402"/>
    </source>
</evidence>
<gene>
    <name evidence="2" type="ORF">BVC80_8963g10</name>
</gene>
<dbReference type="OMA" id="VWQWDGR"/>
<comment type="caution">
    <text evidence="2">The sequence shown here is derived from an EMBL/GenBank/DDBJ whole genome shotgun (WGS) entry which is preliminary data.</text>
</comment>
<dbReference type="EMBL" id="MVGT01003998">
    <property type="protein sequence ID" value="OVA02041.1"/>
    <property type="molecule type" value="Genomic_DNA"/>
</dbReference>
<feature type="chain" id="PRO_5013097778" evidence="1">
    <location>
        <begin position="26"/>
        <end position="228"/>
    </location>
</feature>
<name>A0A200PV01_MACCD</name>
<dbReference type="PANTHER" id="PTHR33321:SF12">
    <property type="entry name" value="PLANT BASIC SECRETORY PROTEIN (BSP) FAMILY PROTEIN"/>
    <property type="match status" value="1"/>
</dbReference>
<organism evidence="2 3">
    <name type="scientific">Macleaya cordata</name>
    <name type="common">Five-seeded plume-poppy</name>
    <name type="synonym">Bocconia cordata</name>
    <dbReference type="NCBI Taxonomy" id="56857"/>
    <lineage>
        <taxon>Eukaryota</taxon>
        <taxon>Viridiplantae</taxon>
        <taxon>Streptophyta</taxon>
        <taxon>Embryophyta</taxon>
        <taxon>Tracheophyta</taxon>
        <taxon>Spermatophyta</taxon>
        <taxon>Magnoliopsida</taxon>
        <taxon>Ranunculales</taxon>
        <taxon>Papaveraceae</taxon>
        <taxon>Papaveroideae</taxon>
        <taxon>Macleaya</taxon>
    </lineage>
</organism>
<keyword evidence="1" id="KW-0732">Signal</keyword>
<evidence type="ECO:0000256" key="1">
    <source>
        <dbReference type="SAM" id="SignalP"/>
    </source>
</evidence>